<evidence type="ECO:0000313" key="2">
    <source>
        <dbReference type="EMBL" id="RBP74093.1"/>
    </source>
</evidence>
<dbReference type="EMBL" id="QNSA01000005">
    <property type="protein sequence ID" value="RBP74093.1"/>
    <property type="molecule type" value="Genomic_DNA"/>
</dbReference>
<feature type="signal peptide" evidence="1">
    <location>
        <begin position="1"/>
        <end position="19"/>
    </location>
</feature>
<evidence type="ECO:0000313" key="3">
    <source>
        <dbReference type="EMBL" id="RCW34842.1"/>
    </source>
</evidence>
<gene>
    <name evidence="3" type="ORF">DET51_105218</name>
    <name evidence="2" type="ORF">DET64_105219</name>
</gene>
<accession>A0A368V138</accession>
<organism evidence="3 4">
    <name type="scientific">Marinobacter nauticus</name>
    <name type="common">Marinobacter hydrocarbonoclasticus</name>
    <name type="synonym">Marinobacter aquaeolei</name>
    <dbReference type="NCBI Taxonomy" id="2743"/>
    <lineage>
        <taxon>Bacteria</taxon>
        <taxon>Pseudomonadati</taxon>
        <taxon>Pseudomonadota</taxon>
        <taxon>Gammaproteobacteria</taxon>
        <taxon>Pseudomonadales</taxon>
        <taxon>Marinobacteraceae</taxon>
        <taxon>Marinobacter</taxon>
    </lineage>
</organism>
<comment type="caution">
    <text evidence="3">The sequence shown here is derived from an EMBL/GenBank/DDBJ whole genome shotgun (WGS) entry which is preliminary data.</text>
</comment>
<dbReference type="Proteomes" id="UP000252795">
    <property type="component" value="Unassembled WGS sequence"/>
</dbReference>
<dbReference type="PROSITE" id="PS51257">
    <property type="entry name" value="PROKAR_LIPOPROTEIN"/>
    <property type="match status" value="1"/>
</dbReference>
<evidence type="ECO:0000313" key="5">
    <source>
        <dbReference type="Proteomes" id="UP000253065"/>
    </source>
</evidence>
<dbReference type="EMBL" id="QPJB01000005">
    <property type="protein sequence ID" value="RCW34842.1"/>
    <property type="molecule type" value="Genomic_DNA"/>
</dbReference>
<proteinExistence type="predicted"/>
<evidence type="ECO:0008006" key="6">
    <source>
        <dbReference type="Google" id="ProtNLM"/>
    </source>
</evidence>
<reference evidence="3 4" key="1">
    <citation type="submission" date="2018-07" db="EMBL/GenBank/DDBJ databases">
        <title>Freshwater and sediment microbial communities from various areas in North America, analyzing microbe dynamics in response to fracking.</title>
        <authorList>
            <person name="Lamendella R."/>
        </authorList>
    </citation>
    <scope>NUCLEOTIDE SEQUENCE [LARGE SCALE GENOMIC DNA]</scope>
    <source>
        <strain evidence="3 4">114E</strain>
        <strain evidence="2 5">114E_o</strain>
    </source>
</reference>
<evidence type="ECO:0000256" key="1">
    <source>
        <dbReference type="SAM" id="SignalP"/>
    </source>
</evidence>
<protein>
    <recommendedName>
        <fullName evidence="6">Entry exclusion lipoprotein TrbK</fullName>
    </recommendedName>
</protein>
<dbReference type="Pfam" id="PF23793">
    <property type="entry name" value="LysC"/>
    <property type="match status" value="1"/>
</dbReference>
<dbReference type="AlphaFoldDB" id="A0A368V138"/>
<feature type="chain" id="PRO_5016826977" description="Entry exclusion lipoprotein TrbK" evidence="1">
    <location>
        <begin position="20"/>
        <end position="93"/>
    </location>
</feature>
<keyword evidence="5" id="KW-1185">Reference proteome</keyword>
<dbReference type="InterPro" id="IPR058979">
    <property type="entry name" value="LysC-like"/>
</dbReference>
<keyword evidence="1" id="KW-0732">Signal</keyword>
<sequence>MIRPAFISLAVIFLLTSCAETQYLTRTVYVREPVPAEYLTPTPTPGPKVNVIDYCPDYVETLKKTVKVCNDDKLDVLDWDKAQAEKVQEMNAK</sequence>
<dbReference type="Proteomes" id="UP000253065">
    <property type="component" value="Unassembled WGS sequence"/>
</dbReference>
<evidence type="ECO:0000313" key="4">
    <source>
        <dbReference type="Proteomes" id="UP000252795"/>
    </source>
</evidence>
<name>A0A368V138_MARNT</name>